<dbReference type="AlphaFoldDB" id="A0A1H1WRQ1"/>
<dbReference type="InterPro" id="IPR036388">
    <property type="entry name" value="WH-like_DNA-bd_sf"/>
</dbReference>
<dbReference type="Gene3D" id="1.10.10.10">
    <property type="entry name" value="Winged helix-like DNA-binding domain superfamily/Winged helix DNA-binding domain"/>
    <property type="match status" value="1"/>
</dbReference>
<dbReference type="STRING" id="113562.SAMN04489716_2196"/>
<dbReference type="Proteomes" id="UP000198688">
    <property type="component" value="Chromosome I"/>
</dbReference>
<evidence type="ECO:0000259" key="6">
    <source>
        <dbReference type="PROSITE" id="PS50931"/>
    </source>
</evidence>
<keyword evidence="8" id="KW-1185">Reference proteome</keyword>
<dbReference type="Pfam" id="PF00126">
    <property type="entry name" value="HTH_1"/>
    <property type="match status" value="1"/>
</dbReference>
<evidence type="ECO:0000313" key="7">
    <source>
        <dbReference type="EMBL" id="SDS99340.1"/>
    </source>
</evidence>
<dbReference type="PANTHER" id="PTHR30537:SF3">
    <property type="entry name" value="TRANSCRIPTIONAL REGULATORY PROTEIN"/>
    <property type="match status" value="1"/>
</dbReference>
<evidence type="ECO:0000256" key="3">
    <source>
        <dbReference type="ARBA" id="ARBA00023125"/>
    </source>
</evidence>
<dbReference type="PROSITE" id="PS50931">
    <property type="entry name" value="HTH_LYSR"/>
    <property type="match status" value="1"/>
</dbReference>
<dbReference type="PANTHER" id="PTHR30537">
    <property type="entry name" value="HTH-TYPE TRANSCRIPTIONAL REGULATOR"/>
    <property type="match status" value="1"/>
</dbReference>
<dbReference type="GO" id="GO:0006351">
    <property type="term" value="P:DNA-templated transcription"/>
    <property type="evidence" value="ECO:0007669"/>
    <property type="project" value="TreeGrafter"/>
</dbReference>
<feature type="region of interest" description="Disordered" evidence="5">
    <location>
        <begin position="105"/>
        <end position="126"/>
    </location>
</feature>
<dbReference type="OrthoDB" id="3176554at2"/>
<keyword evidence="3" id="KW-0238">DNA-binding</keyword>
<feature type="domain" description="HTH lysR-type" evidence="6">
    <location>
        <begin position="1"/>
        <end position="60"/>
    </location>
</feature>
<dbReference type="GO" id="GO:0043565">
    <property type="term" value="F:sequence-specific DNA binding"/>
    <property type="evidence" value="ECO:0007669"/>
    <property type="project" value="TreeGrafter"/>
</dbReference>
<dbReference type="PRINTS" id="PR00039">
    <property type="entry name" value="HTHLYSR"/>
</dbReference>
<evidence type="ECO:0000313" key="8">
    <source>
        <dbReference type="Proteomes" id="UP000198688"/>
    </source>
</evidence>
<dbReference type="InterPro" id="IPR000847">
    <property type="entry name" value="LysR_HTH_N"/>
</dbReference>
<organism evidence="7 8">
    <name type="scientific">Actinoplanes derwentensis</name>
    <dbReference type="NCBI Taxonomy" id="113562"/>
    <lineage>
        <taxon>Bacteria</taxon>
        <taxon>Bacillati</taxon>
        <taxon>Actinomycetota</taxon>
        <taxon>Actinomycetes</taxon>
        <taxon>Micromonosporales</taxon>
        <taxon>Micromonosporaceae</taxon>
        <taxon>Actinoplanes</taxon>
    </lineage>
</organism>
<dbReference type="InterPro" id="IPR036390">
    <property type="entry name" value="WH_DNA-bd_sf"/>
</dbReference>
<accession>A0A1H1WRQ1</accession>
<dbReference type="EMBL" id="LT629758">
    <property type="protein sequence ID" value="SDS99340.1"/>
    <property type="molecule type" value="Genomic_DNA"/>
</dbReference>
<name>A0A1H1WRQ1_9ACTN</name>
<dbReference type="GO" id="GO:0003700">
    <property type="term" value="F:DNA-binding transcription factor activity"/>
    <property type="evidence" value="ECO:0007669"/>
    <property type="project" value="InterPro"/>
</dbReference>
<evidence type="ECO:0000256" key="4">
    <source>
        <dbReference type="ARBA" id="ARBA00023163"/>
    </source>
</evidence>
<dbReference type="InterPro" id="IPR058163">
    <property type="entry name" value="LysR-type_TF_proteobact-type"/>
</dbReference>
<keyword evidence="2" id="KW-0805">Transcription regulation</keyword>
<sequence>MDPQPRQLRALVAVVDAGTFTGAAAELGVSQASVSRAIAALEATMGVRLLQRTTRHVALTATGRQVLEGARRILDEITHLRRIAERRQDELRVGYAWAARPPGVVARRSTGPAGGSDPPEPSRLRRVRECRVTLHRLP</sequence>
<gene>
    <name evidence="7" type="ORF">SAMN04489716_2196</name>
</gene>
<comment type="similarity">
    <text evidence="1">Belongs to the LysR transcriptional regulatory family.</text>
</comment>
<keyword evidence="4" id="KW-0804">Transcription</keyword>
<dbReference type="FunFam" id="1.10.10.10:FF:000001">
    <property type="entry name" value="LysR family transcriptional regulator"/>
    <property type="match status" value="1"/>
</dbReference>
<dbReference type="RefSeq" id="WP_092543945.1">
    <property type="nucleotide sequence ID" value="NZ_BOMJ01000039.1"/>
</dbReference>
<evidence type="ECO:0000256" key="2">
    <source>
        <dbReference type="ARBA" id="ARBA00023015"/>
    </source>
</evidence>
<reference evidence="7 8" key="1">
    <citation type="submission" date="2016-10" db="EMBL/GenBank/DDBJ databases">
        <authorList>
            <person name="de Groot N.N."/>
        </authorList>
    </citation>
    <scope>NUCLEOTIDE SEQUENCE [LARGE SCALE GENOMIC DNA]</scope>
    <source>
        <strain evidence="7 8">DSM 43941</strain>
    </source>
</reference>
<dbReference type="SUPFAM" id="SSF46785">
    <property type="entry name" value="Winged helix' DNA-binding domain"/>
    <property type="match status" value="1"/>
</dbReference>
<protein>
    <submittedName>
        <fullName evidence="7">Regulatory helix-turn-helix protein, lysR family</fullName>
    </submittedName>
</protein>
<evidence type="ECO:0000256" key="5">
    <source>
        <dbReference type="SAM" id="MobiDB-lite"/>
    </source>
</evidence>
<proteinExistence type="inferred from homology"/>
<evidence type="ECO:0000256" key="1">
    <source>
        <dbReference type="ARBA" id="ARBA00009437"/>
    </source>
</evidence>